<keyword evidence="3" id="KW-1185">Reference proteome</keyword>
<evidence type="ECO:0000256" key="1">
    <source>
        <dbReference type="SAM" id="MobiDB-lite"/>
    </source>
</evidence>
<organism evidence="2 3">
    <name type="scientific">Paramecium sonneborni</name>
    <dbReference type="NCBI Taxonomy" id="65129"/>
    <lineage>
        <taxon>Eukaryota</taxon>
        <taxon>Sar</taxon>
        <taxon>Alveolata</taxon>
        <taxon>Ciliophora</taxon>
        <taxon>Intramacronucleata</taxon>
        <taxon>Oligohymenophorea</taxon>
        <taxon>Peniculida</taxon>
        <taxon>Parameciidae</taxon>
        <taxon>Paramecium</taxon>
    </lineage>
</organism>
<gene>
    <name evidence="2" type="ORF">PSON_ATCC_30995.1.T0750115</name>
</gene>
<feature type="region of interest" description="Disordered" evidence="1">
    <location>
        <begin position="1"/>
        <end position="21"/>
    </location>
</feature>
<proteinExistence type="predicted"/>
<dbReference type="EMBL" id="CAJJDN010000075">
    <property type="protein sequence ID" value="CAD8101139.1"/>
    <property type="molecule type" value="Genomic_DNA"/>
</dbReference>
<dbReference type="AlphaFoldDB" id="A0A8S1PDS5"/>
<dbReference type="Proteomes" id="UP000692954">
    <property type="component" value="Unassembled WGS sequence"/>
</dbReference>
<accession>A0A8S1PDS5</accession>
<protein>
    <submittedName>
        <fullName evidence="2">Uncharacterized protein</fullName>
    </submittedName>
</protein>
<evidence type="ECO:0000313" key="2">
    <source>
        <dbReference type="EMBL" id="CAD8101139.1"/>
    </source>
</evidence>
<comment type="caution">
    <text evidence="2">The sequence shown here is derived from an EMBL/GenBank/DDBJ whole genome shotgun (WGS) entry which is preliminary data.</text>
</comment>
<evidence type="ECO:0000313" key="3">
    <source>
        <dbReference type="Proteomes" id="UP000692954"/>
    </source>
</evidence>
<sequence length="41" mass="5283">MQYQNQDQSQKQKEKRQYKKKEQLVEKLNIFRIFELKRIRI</sequence>
<reference evidence="2" key="1">
    <citation type="submission" date="2021-01" db="EMBL/GenBank/DDBJ databases">
        <authorList>
            <consortium name="Genoscope - CEA"/>
            <person name="William W."/>
        </authorList>
    </citation>
    <scope>NUCLEOTIDE SEQUENCE</scope>
</reference>
<name>A0A8S1PDS5_9CILI</name>